<gene>
    <name evidence="1" type="ORF">SLOPH_1688</name>
</gene>
<dbReference type="OMA" id="PFYHTEN"/>
<dbReference type="Pfam" id="PF05964">
    <property type="entry name" value="FYRN"/>
    <property type="match status" value="1"/>
</dbReference>
<keyword evidence="2" id="KW-1185">Reference proteome</keyword>
<dbReference type="Proteomes" id="UP000014978">
    <property type="component" value="Unassembled WGS sequence"/>
</dbReference>
<name>S7W6S9_SPRLO</name>
<dbReference type="GO" id="GO:0005634">
    <property type="term" value="C:nucleus"/>
    <property type="evidence" value="ECO:0007669"/>
    <property type="project" value="InterPro"/>
</dbReference>
<dbReference type="VEuPathDB" id="MicrosporidiaDB:SLOPH_1688"/>
<dbReference type="EMBL" id="ATCN01000739">
    <property type="protein sequence ID" value="EPR78506.1"/>
    <property type="molecule type" value="Genomic_DNA"/>
</dbReference>
<dbReference type="PROSITE" id="PS51542">
    <property type="entry name" value="FYRN"/>
    <property type="match status" value="1"/>
</dbReference>
<evidence type="ECO:0000313" key="2">
    <source>
        <dbReference type="Proteomes" id="UP000014978"/>
    </source>
</evidence>
<protein>
    <submittedName>
        <fullName evidence="1">Uncharacterized protein</fullName>
    </submittedName>
</protein>
<dbReference type="OrthoDB" id="2192852at2759"/>
<sequence length="219" mass="25559">MQPSFSQQFTTELERKFKLTKLKSQLKKNIEDLSITEKALYAALKEVVAPPLTTLHIKAPFVFGTASKRMSVTNFGKISVDPFYHTENVIYPIGYTAKRKYKKIGINNDNRMDTTDIHNDDVNHNNVSNKDRVFYICKIVEKPDLFDIKSSENDRWVGIDAWERFKKDLNITEFHSIEEFYGLDNISVQSKIEASYDVSKLKKYKPVMKRFDNCNLIRE</sequence>
<proteinExistence type="predicted"/>
<reference evidence="2" key="1">
    <citation type="journal article" date="2013" name="PLoS Genet.">
        <title>The genome of Spraguea lophii and the basis of host-microsporidian interactions.</title>
        <authorList>
            <person name="Campbell S.E."/>
            <person name="Williams T.A."/>
            <person name="Yousuf A."/>
            <person name="Soanes D.M."/>
            <person name="Paszkiewicz K.H."/>
            <person name="Williams B.A.P."/>
        </authorList>
    </citation>
    <scope>NUCLEOTIDE SEQUENCE [LARGE SCALE GENOMIC DNA]</scope>
    <source>
        <strain evidence="2">42_110</strain>
    </source>
</reference>
<dbReference type="HOGENOM" id="CLU_112148_0_0_1"/>
<dbReference type="AlphaFoldDB" id="S7W6S9"/>
<dbReference type="InParanoid" id="S7W6S9"/>
<organism evidence="1 2">
    <name type="scientific">Spraguea lophii (strain 42_110)</name>
    <name type="common">Microsporidian parasite</name>
    <dbReference type="NCBI Taxonomy" id="1358809"/>
    <lineage>
        <taxon>Eukaryota</taxon>
        <taxon>Fungi</taxon>
        <taxon>Fungi incertae sedis</taxon>
        <taxon>Microsporidia</taxon>
        <taxon>Spragueidae</taxon>
        <taxon>Spraguea</taxon>
    </lineage>
</organism>
<comment type="caution">
    <text evidence="1">The sequence shown here is derived from an EMBL/GenBank/DDBJ whole genome shotgun (WGS) entry which is preliminary data.</text>
</comment>
<evidence type="ECO:0000313" key="1">
    <source>
        <dbReference type="EMBL" id="EPR78506.1"/>
    </source>
</evidence>
<dbReference type="Gene3D" id="3.30.160.360">
    <property type="match status" value="1"/>
</dbReference>
<dbReference type="InterPro" id="IPR003888">
    <property type="entry name" value="FYrich_N"/>
</dbReference>
<accession>S7W6S9</accession>